<accession>A0A6N7KWV1</accession>
<evidence type="ECO:0000256" key="2">
    <source>
        <dbReference type="ARBA" id="ARBA00023015"/>
    </source>
</evidence>
<dbReference type="InterPro" id="IPR014284">
    <property type="entry name" value="RNA_pol_sigma-70_dom"/>
</dbReference>
<dbReference type="GO" id="GO:0003677">
    <property type="term" value="F:DNA binding"/>
    <property type="evidence" value="ECO:0007669"/>
    <property type="project" value="UniProtKB-KW"/>
</dbReference>
<organism evidence="8 9">
    <name type="scientific">Streptomyces kaniharaensis</name>
    <dbReference type="NCBI Taxonomy" id="212423"/>
    <lineage>
        <taxon>Bacteria</taxon>
        <taxon>Bacillati</taxon>
        <taxon>Actinomycetota</taxon>
        <taxon>Actinomycetes</taxon>
        <taxon>Kitasatosporales</taxon>
        <taxon>Streptomycetaceae</taxon>
        <taxon>Streptomyces</taxon>
    </lineage>
</organism>
<reference evidence="8 9" key="1">
    <citation type="submission" date="2019-09" db="EMBL/GenBank/DDBJ databases">
        <title>Genome Sequences of Streptomyces kaniharaensis ATCC 21070.</title>
        <authorList>
            <person name="Zhu W."/>
            <person name="De Crecy-Lagard V."/>
            <person name="Richards N.G."/>
        </authorList>
    </citation>
    <scope>NUCLEOTIDE SEQUENCE [LARGE SCALE GENOMIC DNA]</scope>
    <source>
        <strain evidence="8 9">SF-557</strain>
    </source>
</reference>
<evidence type="ECO:0000256" key="1">
    <source>
        <dbReference type="ARBA" id="ARBA00010641"/>
    </source>
</evidence>
<dbReference type="SUPFAM" id="SSF88659">
    <property type="entry name" value="Sigma3 and sigma4 domains of RNA polymerase sigma factors"/>
    <property type="match status" value="1"/>
</dbReference>
<dbReference type="Proteomes" id="UP000450000">
    <property type="component" value="Unassembled WGS sequence"/>
</dbReference>
<dbReference type="Gene3D" id="2.80.10.50">
    <property type="match status" value="1"/>
</dbReference>
<dbReference type="SUPFAM" id="SSF88946">
    <property type="entry name" value="Sigma2 domain of RNA polymerase sigma factors"/>
    <property type="match status" value="1"/>
</dbReference>
<comment type="similarity">
    <text evidence="1">Belongs to the sigma-70 factor family. ECF subfamily.</text>
</comment>
<comment type="caution">
    <text evidence="8">The sequence shown here is derived from an EMBL/GenBank/DDBJ whole genome shotgun (WGS) entry which is preliminary data.</text>
</comment>
<gene>
    <name evidence="8" type="ORF">F7Q99_28930</name>
</gene>
<feature type="domain" description="RNA polymerase sigma-70 region 2" evidence="6">
    <location>
        <begin position="49"/>
        <end position="111"/>
    </location>
</feature>
<dbReference type="Gene3D" id="1.10.1740.10">
    <property type="match status" value="1"/>
</dbReference>
<dbReference type="GO" id="GO:0016987">
    <property type="term" value="F:sigma factor activity"/>
    <property type="evidence" value="ECO:0007669"/>
    <property type="project" value="UniProtKB-KW"/>
</dbReference>
<dbReference type="PANTHER" id="PTHR43133:SF8">
    <property type="entry name" value="RNA POLYMERASE SIGMA FACTOR HI_1459-RELATED"/>
    <property type="match status" value="1"/>
</dbReference>
<evidence type="ECO:0000259" key="7">
    <source>
        <dbReference type="Pfam" id="PF14200"/>
    </source>
</evidence>
<dbReference type="InterPro" id="IPR035992">
    <property type="entry name" value="Ricin_B-like_lectins"/>
</dbReference>
<dbReference type="Gene3D" id="1.10.10.10">
    <property type="entry name" value="Winged helix-like DNA-binding domain superfamily/Winged helix DNA-binding domain"/>
    <property type="match status" value="1"/>
</dbReference>
<dbReference type="InterPro" id="IPR007627">
    <property type="entry name" value="RNA_pol_sigma70_r2"/>
</dbReference>
<dbReference type="OrthoDB" id="4990598at2"/>
<evidence type="ECO:0000259" key="6">
    <source>
        <dbReference type="Pfam" id="PF04542"/>
    </source>
</evidence>
<dbReference type="PROSITE" id="PS50231">
    <property type="entry name" value="RICIN_B_LECTIN"/>
    <property type="match status" value="1"/>
</dbReference>
<dbReference type="EMBL" id="WBOF01000002">
    <property type="protein sequence ID" value="MQS16146.1"/>
    <property type="molecule type" value="Genomic_DNA"/>
</dbReference>
<dbReference type="InterPro" id="IPR039425">
    <property type="entry name" value="RNA_pol_sigma-70-like"/>
</dbReference>
<dbReference type="SUPFAM" id="SSF50370">
    <property type="entry name" value="Ricin B-like lectins"/>
    <property type="match status" value="1"/>
</dbReference>
<evidence type="ECO:0000313" key="8">
    <source>
        <dbReference type="EMBL" id="MQS16146.1"/>
    </source>
</evidence>
<dbReference type="RefSeq" id="WP_153466885.1">
    <property type="nucleotide sequence ID" value="NZ_WBOF01000002.1"/>
</dbReference>
<keyword evidence="4" id="KW-0238">DNA-binding</keyword>
<dbReference type="Pfam" id="PF04542">
    <property type="entry name" value="Sigma70_r2"/>
    <property type="match status" value="1"/>
</dbReference>
<dbReference type="AlphaFoldDB" id="A0A6N7KWV1"/>
<dbReference type="InterPro" id="IPR013325">
    <property type="entry name" value="RNA_pol_sigma_r2"/>
</dbReference>
<proteinExistence type="inferred from homology"/>
<evidence type="ECO:0000256" key="5">
    <source>
        <dbReference type="ARBA" id="ARBA00023163"/>
    </source>
</evidence>
<keyword evidence="2" id="KW-0805">Transcription regulation</keyword>
<dbReference type="InterPro" id="IPR036388">
    <property type="entry name" value="WH-like_DNA-bd_sf"/>
</dbReference>
<feature type="domain" description="Ricin B lectin" evidence="7">
    <location>
        <begin position="397"/>
        <end position="457"/>
    </location>
</feature>
<dbReference type="InterPro" id="IPR013324">
    <property type="entry name" value="RNA_pol_sigma_r3/r4-like"/>
</dbReference>
<protein>
    <submittedName>
        <fullName evidence="8">Sigma-70 family RNA polymerase sigma factor</fullName>
    </submittedName>
</protein>
<keyword evidence="5" id="KW-0804">Transcription</keyword>
<sequence length="542" mass="56803">MSPSATARQQDLHHLSDAELSALLRDPALRPGAAVPPGPAINDVMGEVFARHHSAVLAYARTCCRDLPTAHDLAAEAFARTYRAVAAGHGPEHAWRPYLLTCVRHVATDWAHTGARTQLSDDFEKWAESLPAAQDVEDAVLAAEEGSLVLRAYRALPERWQAVLWHAVVEHEPAATTARRLGMTAGGIGSLVARAREGLREAYLREHLDQAVSDECRHYGGLLAASIRRPDKRATRDLGRHLQTCAGCARAERDLRDLNGRLGAILPAGILLWSPSTLWSSLGGHGAHLAAGKLGAAKLGVARFGAAKWAWTAAAVAGTAVTAVALLPNDVGLPDRAASVPVSASPAPTAPAAPVAPVAASTVPTAVVTPVAAPASSTPPSASPSASPSADAAGLPLVNVGSGLCIGVADSGAAGSLQLQQCSGKPPQRWQRLPASQDTYQLRNAATGTCIDGTTAGGNSIPVTLRDCRSDAGRAEQLWRFEPAAQPGAFRLWFVPPVPQSDYSQHLLGPHNWAKIDPPQVGSLVAHLPDYYDSVNLLFTMG</sequence>
<dbReference type="PANTHER" id="PTHR43133">
    <property type="entry name" value="RNA POLYMERASE ECF-TYPE SIGMA FACTO"/>
    <property type="match status" value="1"/>
</dbReference>
<dbReference type="NCBIfam" id="TIGR02937">
    <property type="entry name" value="sigma70-ECF"/>
    <property type="match status" value="1"/>
</dbReference>
<evidence type="ECO:0000256" key="3">
    <source>
        <dbReference type="ARBA" id="ARBA00023082"/>
    </source>
</evidence>
<dbReference type="GO" id="GO:0006352">
    <property type="term" value="P:DNA-templated transcription initiation"/>
    <property type="evidence" value="ECO:0007669"/>
    <property type="project" value="InterPro"/>
</dbReference>
<name>A0A6N7KWV1_9ACTN</name>
<dbReference type="CDD" id="cd00161">
    <property type="entry name" value="beta-trefoil_Ricin-like"/>
    <property type="match status" value="1"/>
</dbReference>
<keyword evidence="9" id="KW-1185">Reference proteome</keyword>
<evidence type="ECO:0000256" key="4">
    <source>
        <dbReference type="ARBA" id="ARBA00023125"/>
    </source>
</evidence>
<evidence type="ECO:0000313" key="9">
    <source>
        <dbReference type="Proteomes" id="UP000450000"/>
    </source>
</evidence>
<dbReference type="InterPro" id="IPR000772">
    <property type="entry name" value="Ricin_B_lectin"/>
</dbReference>
<keyword evidence="3" id="KW-0731">Sigma factor</keyword>
<dbReference type="Pfam" id="PF14200">
    <property type="entry name" value="RicinB_lectin_2"/>
    <property type="match status" value="1"/>
</dbReference>